<evidence type="ECO:0008006" key="4">
    <source>
        <dbReference type="Google" id="ProtNLM"/>
    </source>
</evidence>
<keyword evidence="3" id="KW-1185">Reference proteome</keyword>
<protein>
    <recommendedName>
        <fullName evidence="4">VWFA domain-containing protein</fullName>
    </recommendedName>
</protein>
<gene>
    <name evidence="2" type="ORF">P873_04305</name>
</gene>
<organism evidence="2 3">
    <name type="scientific">Arenimonas composti TR7-09 = DSM 18010</name>
    <dbReference type="NCBI Taxonomy" id="1121013"/>
    <lineage>
        <taxon>Bacteria</taxon>
        <taxon>Pseudomonadati</taxon>
        <taxon>Pseudomonadota</taxon>
        <taxon>Gammaproteobacteria</taxon>
        <taxon>Lysobacterales</taxon>
        <taxon>Lysobacteraceae</taxon>
        <taxon>Arenimonas</taxon>
    </lineage>
</organism>
<name>A0A091BH95_9GAMM</name>
<evidence type="ECO:0000313" key="3">
    <source>
        <dbReference type="Proteomes" id="UP000029391"/>
    </source>
</evidence>
<dbReference type="RefSeq" id="WP_043797085.1">
    <property type="nucleotide sequence ID" value="NZ_AWXU01000009.1"/>
</dbReference>
<feature type="chain" id="PRO_5001871231" description="VWFA domain-containing protein" evidence="1">
    <location>
        <begin position="33"/>
        <end position="262"/>
    </location>
</feature>
<evidence type="ECO:0000256" key="1">
    <source>
        <dbReference type="SAM" id="SignalP"/>
    </source>
</evidence>
<evidence type="ECO:0000313" key="2">
    <source>
        <dbReference type="EMBL" id="KFN51126.1"/>
    </source>
</evidence>
<dbReference type="AlphaFoldDB" id="A0A091BH95"/>
<dbReference type="EMBL" id="AWXU01000009">
    <property type="protein sequence ID" value="KFN51126.1"/>
    <property type="molecule type" value="Genomic_DNA"/>
</dbReference>
<reference evidence="2 3" key="1">
    <citation type="submission" date="2013-09" db="EMBL/GenBank/DDBJ databases">
        <title>Genome sequencing of Arenimonas composti.</title>
        <authorList>
            <person name="Chen F."/>
            <person name="Wang G."/>
        </authorList>
    </citation>
    <scope>NUCLEOTIDE SEQUENCE [LARGE SCALE GENOMIC DNA]</scope>
    <source>
        <strain evidence="2 3">TR7-09</strain>
    </source>
</reference>
<accession>A0A091BH95</accession>
<feature type="signal peptide" evidence="1">
    <location>
        <begin position="1"/>
        <end position="32"/>
    </location>
</feature>
<sequence length="262" mass="28049">MSTSSFKHRSGRAGRAVLAGLLASLLAAPVNAAIEIPNNPLVTGGNVPPNIMFILDTSGSMQQTDLVDTSFTISGGGLTQSNLGANDSPPQAGATFFVPWVYTVNRLYYDPNIDYEPWKRDYGTTLADTPYTAAYSSRELASGSTINLQGSVQTFYAPKPTNTNLADLLQYYRYQILTSGRVVRAERLQYATEANQLNNWGPMSANRNYWVNPSNLTNATSGGTGNTPNSSFQYTLSAATLAANPGARLVIRITGSSGNANL</sequence>
<comment type="caution">
    <text evidence="2">The sequence shown here is derived from an EMBL/GenBank/DDBJ whole genome shotgun (WGS) entry which is preliminary data.</text>
</comment>
<proteinExistence type="predicted"/>
<keyword evidence="1" id="KW-0732">Signal</keyword>
<dbReference type="Proteomes" id="UP000029391">
    <property type="component" value="Unassembled WGS sequence"/>
</dbReference>